<dbReference type="EMBL" id="BAABCW010000007">
    <property type="protein sequence ID" value="GAA3508983.1"/>
    <property type="molecule type" value="Genomic_DNA"/>
</dbReference>
<evidence type="ECO:0000313" key="3">
    <source>
        <dbReference type="EMBL" id="GAA3508983.1"/>
    </source>
</evidence>
<dbReference type="Proteomes" id="UP001500459">
    <property type="component" value="Unassembled WGS sequence"/>
</dbReference>
<evidence type="ECO:0000256" key="1">
    <source>
        <dbReference type="ARBA" id="ARBA00022679"/>
    </source>
</evidence>
<dbReference type="PANTHER" id="PTHR13947:SF37">
    <property type="entry name" value="LD18367P"/>
    <property type="match status" value="1"/>
</dbReference>
<evidence type="ECO:0000313" key="4">
    <source>
        <dbReference type="Proteomes" id="UP001500459"/>
    </source>
</evidence>
<feature type="domain" description="N-acetyltransferase" evidence="2">
    <location>
        <begin position="7"/>
        <end position="157"/>
    </location>
</feature>
<dbReference type="InterPro" id="IPR016181">
    <property type="entry name" value="Acyl_CoA_acyltransferase"/>
</dbReference>
<accession>A0ABP6UIT6</accession>
<keyword evidence="4" id="KW-1185">Reference proteome</keyword>
<dbReference type="Gene3D" id="3.40.630.30">
    <property type="match status" value="1"/>
</dbReference>
<evidence type="ECO:0000259" key="2">
    <source>
        <dbReference type="PROSITE" id="PS51186"/>
    </source>
</evidence>
<name>A0ABP6UIT6_9FLAO</name>
<dbReference type="PANTHER" id="PTHR13947">
    <property type="entry name" value="GNAT FAMILY N-ACETYLTRANSFERASE"/>
    <property type="match status" value="1"/>
</dbReference>
<organism evidence="3 4">
    <name type="scientific">Aquimarina addita</name>
    <dbReference type="NCBI Taxonomy" id="870485"/>
    <lineage>
        <taxon>Bacteria</taxon>
        <taxon>Pseudomonadati</taxon>
        <taxon>Bacteroidota</taxon>
        <taxon>Flavobacteriia</taxon>
        <taxon>Flavobacteriales</taxon>
        <taxon>Flavobacteriaceae</taxon>
        <taxon>Aquimarina</taxon>
    </lineage>
</organism>
<sequence>MQSNKKIAIIPFEPQYAQDFADLNIAWLEKYFFVEPHDVLLLEQCEKTIINKGGYIFFAKIDTTIVGTFSLIKKSENIYELGKMAVSPEFQGHKIGQQLMTFCIDFAEKQQWKKLILYSNRILKNAIHIYKKNGFVEIELENDSPYQRSNIKMEFIL</sequence>
<dbReference type="Pfam" id="PF00583">
    <property type="entry name" value="Acetyltransf_1"/>
    <property type="match status" value="1"/>
</dbReference>
<dbReference type="InterPro" id="IPR000182">
    <property type="entry name" value="GNAT_dom"/>
</dbReference>
<dbReference type="PROSITE" id="PS51186">
    <property type="entry name" value="GNAT"/>
    <property type="match status" value="1"/>
</dbReference>
<proteinExistence type="predicted"/>
<dbReference type="RefSeq" id="WP_344927219.1">
    <property type="nucleotide sequence ID" value="NZ_BAABCW010000007.1"/>
</dbReference>
<reference evidence="4" key="1">
    <citation type="journal article" date="2019" name="Int. J. Syst. Evol. Microbiol.">
        <title>The Global Catalogue of Microorganisms (GCM) 10K type strain sequencing project: providing services to taxonomists for standard genome sequencing and annotation.</title>
        <authorList>
            <consortium name="The Broad Institute Genomics Platform"/>
            <consortium name="The Broad Institute Genome Sequencing Center for Infectious Disease"/>
            <person name="Wu L."/>
            <person name="Ma J."/>
        </authorList>
    </citation>
    <scope>NUCLEOTIDE SEQUENCE [LARGE SCALE GENOMIC DNA]</scope>
    <source>
        <strain evidence="4">JCM 17106</strain>
    </source>
</reference>
<keyword evidence="1" id="KW-0808">Transferase</keyword>
<dbReference type="InterPro" id="IPR050769">
    <property type="entry name" value="NAT_camello-type"/>
</dbReference>
<comment type="caution">
    <text evidence="3">The sequence shown here is derived from an EMBL/GenBank/DDBJ whole genome shotgun (WGS) entry which is preliminary data.</text>
</comment>
<protein>
    <recommendedName>
        <fullName evidence="2">N-acetyltransferase domain-containing protein</fullName>
    </recommendedName>
</protein>
<gene>
    <name evidence="3" type="ORF">GCM10022393_21230</name>
</gene>
<dbReference type="CDD" id="cd04301">
    <property type="entry name" value="NAT_SF"/>
    <property type="match status" value="1"/>
</dbReference>
<dbReference type="SUPFAM" id="SSF55729">
    <property type="entry name" value="Acyl-CoA N-acyltransferases (Nat)"/>
    <property type="match status" value="1"/>
</dbReference>